<evidence type="ECO:0000256" key="1">
    <source>
        <dbReference type="SAM" id="MobiDB-lite"/>
    </source>
</evidence>
<organism evidence="2 3">
    <name type="scientific">Streptomyces solicathayae</name>
    <dbReference type="NCBI Taxonomy" id="3081768"/>
    <lineage>
        <taxon>Bacteria</taxon>
        <taxon>Bacillati</taxon>
        <taxon>Actinomycetota</taxon>
        <taxon>Actinomycetes</taxon>
        <taxon>Kitasatosporales</taxon>
        <taxon>Streptomycetaceae</taxon>
        <taxon>Streptomyces</taxon>
    </lineage>
</organism>
<dbReference type="Proteomes" id="UP001301731">
    <property type="component" value="Chromosome"/>
</dbReference>
<evidence type="ECO:0008006" key="4">
    <source>
        <dbReference type="Google" id="ProtNLM"/>
    </source>
</evidence>
<protein>
    <recommendedName>
        <fullName evidence="4">Knr4/Smi1-like domain-containing protein</fullName>
    </recommendedName>
</protein>
<keyword evidence="3" id="KW-1185">Reference proteome</keyword>
<proteinExistence type="predicted"/>
<dbReference type="EMBL" id="CP137573">
    <property type="protein sequence ID" value="WOX26457.1"/>
    <property type="molecule type" value="Genomic_DNA"/>
</dbReference>
<evidence type="ECO:0000313" key="2">
    <source>
        <dbReference type="EMBL" id="WOX26457.1"/>
    </source>
</evidence>
<feature type="region of interest" description="Disordered" evidence="1">
    <location>
        <begin position="1"/>
        <end position="24"/>
    </location>
</feature>
<dbReference type="SUPFAM" id="SSF160631">
    <property type="entry name" value="SMI1/KNR4-like"/>
    <property type="match status" value="1"/>
</dbReference>
<dbReference type="RefSeq" id="WP_318109475.1">
    <property type="nucleotide sequence ID" value="NZ_CP137573.1"/>
</dbReference>
<gene>
    <name evidence="2" type="ORF">R2D22_35810</name>
</gene>
<accession>A0ABZ0M402</accession>
<evidence type="ECO:0000313" key="3">
    <source>
        <dbReference type="Proteomes" id="UP001301731"/>
    </source>
</evidence>
<name>A0ABZ0M402_9ACTN</name>
<sequence>MSSTSADVDELRRLMPPPAGDTRPVDWTRLADTWERPFPPDYRRFMAEYGPGTVQDYLSVLEPEPKGPLDQARMDGMLEETANAEDEWADGGKSPELEDTEPLLITWAVSASADLLCWDATDPDPAKWPVLVNYRGKLRWDRYEGGMAAFLTKVLKADLPDCPLGDVTLWGRGSADFVRRG</sequence>
<reference evidence="2 3" key="1">
    <citation type="submission" date="2023-10" db="EMBL/GenBank/DDBJ databases">
        <title>The genome sequence of Streptomyces sp. HUAS YS2.</title>
        <authorList>
            <person name="Mo P."/>
        </authorList>
    </citation>
    <scope>NUCLEOTIDE SEQUENCE [LARGE SCALE GENOMIC DNA]</scope>
    <source>
        <strain evidence="2 3">HUAS YS2</strain>
    </source>
</reference>
<dbReference type="InterPro" id="IPR037883">
    <property type="entry name" value="Knr4/Smi1-like_sf"/>
</dbReference>